<dbReference type="InterPro" id="IPR036615">
    <property type="entry name" value="Mur_ligase_C_dom_sf"/>
</dbReference>
<dbReference type="InterPro" id="IPR004101">
    <property type="entry name" value="Mur_ligase_C"/>
</dbReference>
<dbReference type="GO" id="GO:0046656">
    <property type="term" value="P:folic acid biosynthetic process"/>
    <property type="evidence" value="ECO:0007669"/>
    <property type="project" value="UniProtKB-KW"/>
</dbReference>
<dbReference type="OrthoDB" id="9809356at2"/>
<sequence length="410" mass="44589">MNYADTLDYLFTRLPMYQRVGAAAMKKDLANIRLLLEALDHPERRFRCLHVAGTNGKGTVSHLLTAALQAHGFRTGLYTSPHYKDFRERIKVDGAFIPEEEVVAFVEKMQPAIERIEPSFFEITVAMAFAYFAGARVEWAVVEVGLGGRLDSTNVVDPEVAVITNIGYDHMQLLGETLAEIAGEKAGIIKPGRPVVIGETQAETQAVFRNKAAAVTAPITFADSQGAHPYETDLRGPFAERNIQTAHTVLEVLDGTGAIRIDPEKVAYAFNHVHELTYYIGRWQTLRSADPLVLADSAHNGEGLRPVLHRLAGLVKERQGSLHIVLGVVNDKDLSKALPLFPFSAAYYFVKADIPRGLPAAELQSAAATYGLAGAAYASVREGYEAALERAAAADVVFIGGSIFTVAEVL</sequence>
<accession>A0A2S6HZY3</accession>
<evidence type="ECO:0000256" key="6">
    <source>
        <dbReference type="ARBA" id="ARBA00013023"/>
    </source>
</evidence>
<feature type="domain" description="Mur ligase central" evidence="24">
    <location>
        <begin position="51"/>
        <end position="227"/>
    </location>
</feature>
<dbReference type="PANTHER" id="PTHR11136:SF0">
    <property type="entry name" value="DIHYDROFOLATE SYNTHETASE-RELATED"/>
    <property type="match status" value="1"/>
</dbReference>
<evidence type="ECO:0000256" key="7">
    <source>
        <dbReference type="ARBA" id="ARBA00013025"/>
    </source>
</evidence>
<dbReference type="FunFam" id="3.40.1190.10:FF:000011">
    <property type="entry name" value="Folylpolyglutamate synthase/dihydrofolate synthase"/>
    <property type="match status" value="1"/>
</dbReference>
<comment type="catalytic activity">
    <reaction evidence="21">
        <text>7,8-dihydropteroate + L-glutamate + ATP = 7,8-dihydrofolate + ADP + phosphate + H(+)</text>
        <dbReference type="Rhea" id="RHEA:23584"/>
        <dbReference type="ChEBI" id="CHEBI:15378"/>
        <dbReference type="ChEBI" id="CHEBI:17839"/>
        <dbReference type="ChEBI" id="CHEBI:29985"/>
        <dbReference type="ChEBI" id="CHEBI:30616"/>
        <dbReference type="ChEBI" id="CHEBI:43474"/>
        <dbReference type="ChEBI" id="CHEBI:57451"/>
        <dbReference type="ChEBI" id="CHEBI:456216"/>
        <dbReference type="EC" id="6.3.2.12"/>
    </reaction>
</comment>
<evidence type="ECO:0000256" key="5">
    <source>
        <dbReference type="ARBA" id="ARBA00008276"/>
    </source>
</evidence>
<evidence type="ECO:0000256" key="14">
    <source>
        <dbReference type="ARBA" id="ARBA00022909"/>
    </source>
</evidence>
<evidence type="ECO:0000256" key="20">
    <source>
        <dbReference type="ARBA" id="ARBA00049035"/>
    </source>
</evidence>
<dbReference type="PROSITE" id="PS01012">
    <property type="entry name" value="FOLYLPOLYGLU_SYNT_2"/>
    <property type="match status" value="1"/>
</dbReference>
<comment type="similarity">
    <text evidence="5 22">Belongs to the folylpolyglutamate synthase family.</text>
</comment>
<dbReference type="GO" id="GO:0005524">
    <property type="term" value="F:ATP binding"/>
    <property type="evidence" value="ECO:0007669"/>
    <property type="project" value="UniProtKB-KW"/>
</dbReference>
<keyword evidence="10" id="KW-0479">Metal-binding</keyword>
<evidence type="ECO:0000256" key="8">
    <source>
        <dbReference type="ARBA" id="ARBA00019357"/>
    </source>
</evidence>
<dbReference type="SUPFAM" id="SSF53244">
    <property type="entry name" value="MurD-like peptide ligases, peptide-binding domain"/>
    <property type="match status" value="1"/>
</dbReference>
<evidence type="ECO:0000256" key="13">
    <source>
        <dbReference type="ARBA" id="ARBA00022842"/>
    </source>
</evidence>
<gene>
    <name evidence="25" type="ORF">CLV84_4233</name>
</gene>
<comment type="catalytic activity">
    <reaction evidence="19">
        <text>10-formyltetrahydrofolyl-(gamma-L-Glu)(n) + L-glutamate + ATP = 10-formyltetrahydrofolyl-(gamma-L-Glu)(n+1) + ADP + phosphate + H(+)</text>
        <dbReference type="Rhea" id="RHEA:51904"/>
        <dbReference type="Rhea" id="RHEA-COMP:13088"/>
        <dbReference type="Rhea" id="RHEA-COMP:14300"/>
        <dbReference type="ChEBI" id="CHEBI:15378"/>
        <dbReference type="ChEBI" id="CHEBI:29985"/>
        <dbReference type="ChEBI" id="CHEBI:30616"/>
        <dbReference type="ChEBI" id="CHEBI:43474"/>
        <dbReference type="ChEBI" id="CHEBI:134413"/>
        <dbReference type="ChEBI" id="CHEBI:456216"/>
        <dbReference type="EC" id="6.3.2.17"/>
    </reaction>
</comment>
<evidence type="ECO:0000313" key="26">
    <source>
        <dbReference type="Proteomes" id="UP000237662"/>
    </source>
</evidence>
<dbReference type="InterPro" id="IPR036565">
    <property type="entry name" value="Mur-like_cat_sf"/>
</dbReference>
<dbReference type="SUPFAM" id="SSF53623">
    <property type="entry name" value="MurD-like peptide ligases, catalytic domain"/>
    <property type="match status" value="1"/>
</dbReference>
<dbReference type="Pfam" id="PF02875">
    <property type="entry name" value="Mur_ligase_C"/>
    <property type="match status" value="1"/>
</dbReference>
<comment type="catalytic activity">
    <reaction evidence="18">
        <text>(6S)-5,6,7,8-tetrahydrofolyl-(gamma-L-Glu)(n) + L-glutamate + ATP = (6S)-5,6,7,8-tetrahydrofolyl-(gamma-L-Glu)(n+1) + ADP + phosphate + H(+)</text>
        <dbReference type="Rhea" id="RHEA:10580"/>
        <dbReference type="Rhea" id="RHEA-COMP:14738"/>
        <dbReference type="Rhea" id="RHEA-COMP:14740"/>
        <dbReference type="ChEBI" id="CHEBI:15378"/>
        <dbReference type="ChEBI" id="CHEBI:29985"/>
        <dbReference type="ChEBI" id="CHEBI:30616"/>
        <dbReference type="ChEBI" id="CHEBI:43474"/>
        <dbReference type="ChEBI" id="CHEBI:141005"/>
        <dbReference type="ChEBI" id="CHEBI:456216"/>
        <dbReference type="EC" id="6.3.2.17"/>
    </reaction>
</comment>
<evidence type="ECO:0000256" key="21">
    <source>
        <dbReference type="ARBA" id="ARBA00049161"/>
    </source>
</evidence>
<evidence type="ECO:0000256" key="16">
    <source>
        <dbReference type="ARBA" id="ARBA00030592"/>
    </source>
</evidence>
<dbReference type="InterPro" id="IPR001645">
    <property type="entry name" value="Folylpolyglutamate_synth"/>
</dbReference>
<dbReference type="GO" id="GO:0004326">
    <property type="term" value="F:tetrahydrofolylpolyglutamate synthase activity"/>
    <property type="evidence" value="ECO:0007669"/>
    <property type="project" value="UniProtKB-EC"/>
</dbReference>
<evidence type="ECO:0000313" key="25">
    <source>
        <dbReference type="EMBL" id="PPK84083.1"/>
    </source>
</evidence>
<name>A0A2S6HZY3_9BACT</name>
<evidence type="ECO:0000256" key="1">
    <source>
        <dbReference type="ARBA" id="ARBA00001946"/>
    </source>
</evidence>
<keyword evidence="26" id="KW-1185">Reference proteome</keyword>
<dbReference type="GO" id="GO:0046872">
    <property type="term" value="F:metal ion binding"/>
    <property type="evidence" value="ECO:0007669"/>
    <property type="project" value="UniProtKB-KW"/>
</dbReference>
<keyword evidence="14" id="KW-0289">Folate biosynthesis</keyword>
<dbReference type="EMBL" id="PTJC01000009">
    <property type="protein sequence ID" value="PPK84083.1"/>
    <property type="molecule type" value="Genomic_DNA"/>
</dbReference>
<keyword evidence="13" id="KW-0460">Magnesium</keyword>
<keyword evidence="9 22" id="KW-0436">Ligase</keyword>
<feature type="domain" description="Mur ligase C-terminal" evidence="23">
    <location>
        <begin position="281"/>
        <end position="402"/>
    </location>
</feature>
<evidence type="ECO:0000259" key="23">
    <source>
        <dbReference type="Pfam" id="PF02875"/>
    </source>
</evidence>
<evidence type="ECO:0000256" key="12">
    <source>
        <dbReference type="ARBA" id="ARBA00022840"/>
    </source>
</evidence>
<evidence type="ECO:0000259" key="24">
    <source>
        <dbReference type="Pfam" id="PF08245"/>
    </source>
</evidence>
<evidence type="ECO:0000256" key="11">
    <source>
        <dbReference type="ARBA" id="ARBA00022741"/>
    </source>
</evidence>
<evidence type="ECO:0000256" key="17">
    <source>
        <dbReference type="ARBA" id="ARBA00032510"/>
    </source>
</evidence>
<dbReference type="InterPro" id="IPR013221">
    <property type="entry name" value="Mur_ligase_cen"/>
</dbReference>
<dbReference type="EC" id="6.3.2.12" evidence="6"/>
<comment type="catalytic activity">
    <reaction evidence="20">
        <text>(6R)-5,10-methylenetetrahydrofolyl-(gamma-L-Glu)(n) + L-glutamate + ATP = (6R)-5,10-methylenetetrahydrofolyl-(gamma-L-Glu)(n+1) + ADP + phosphate + H(+)</text>
        <dbReference type="Rhea" id="RHEA:51912"/>
        <dbReference type="Rhea" id="RHEA-COMP:13257"/>
        <dbReference type="Rhea" id="RHEA-COMP:13258"/>
        <dbReference type="ChEBI" id="CHEBI:15378"/>
        <dbReference type="ChEBI" id="CHEBI:29985"/>
        <dbReference type="ChEBI" id="CHEBI:30616"/>
        <dbReference type="ChEBI" id="CHEBI:43474"/>
        <dbReference type="ChEBI" id="CHEBI:136572"/>
        <dbReference type="ChEBI" id="CHEBI:456216"/>
        <dbReference type="EC" id="6.3.2.17"/>
    </reaction>
</comment>
<evidence type="ECO:0000256" key="10">
    <source>
        <dbReference type="ARBA" id="ARBA00022723"/>
    </source>
</evidence>
<dbReference type="Gene3D" id="3.40.1190.10">
    <property type="entry name" value="Mur-like, catalytic domain"/>
    <property type="match status" value="1"/>
</dbReference>
<evidence type="ECO:0000256" key="19">
    <source>
        <dbReference type="ARBA" id="ARBA00047808"/>
    </source>
</evidence>
<dbReference type="NCBIfam" id="TIGR01499">
    <property type="entry name" value="folC"/>
    <property type="match status" value="1"/>
</dbReference>
<evidence type="ECO:0000256" key="15">
    <source>
        <dbReference type="ARBA" id="ARBA00030048"/>
    </source>
</evidence>
<dbReference type="GO" id="GO:0008841">
    <property type="term" value="F:dihydrofolate synthase activity"/>
    <property type="evidence" value="ECO:0007669"/>
    <property type="project" value="UniProtKB-EC"/>
</dbReference>
<comment type="pathway">
    <text evidence="3">Cofactor biosynthesis; tetrahydrofolate biosynthesis; 7,8-dihydrofolate from 2-amino-4-hydroxy-6-hydroxymethyl-7,8-dihydropteridine diphosphate and 4-aminobenzoate: step 2/2.</text>
</comment>
<dbReference type="RefSeq" id="WP_104421793.1">
    <property type="nucleotide sequence ID" value="NZ_PTJC01000009.1"/>
</dbReference>
<evidence type="ECO:0000256" key="2">
    <source>
        <dbReference type="ARBA" id="ARBA00002714"/>
    </source>
</evidence>
<dbReference type="PANTHER" id="PTHR11136">
    <property type="entry name" value="FOLYLPOLYGLUTAMATE SYNTHASE-RELATED"/>
    <property type="match status" value="1"/>
</dbReference>
<dbReference type="InterPro" id="IPR018109">
    <property type="entry name" value="Folylpolyglutamate_synth_CS"/>
</dbReference>
<dbReference type="AlphaFoldDB" id="A0A2S6HZY3"/>
<evidence type="ECO:0000256" key="9">
    <source>
        <dbReference type="ARBA" id="ARBA00022598"/>
    </source>
</evidence>
<comment type="caution">
    <text evidence="25">The sequence shown here is derived from an EMBL/GenBank/DDBJ whole genome shotgun (WGS) entry which is preliminary data.</text>
</comment>
<keyword evidence="12 22" id="KW-0067">ATP-binding</keyword>
<comment type="pathway">
    <text evidence="4">Cofactor biosynthesis; tetrahydrofolylpolyglutamate biosynthesis.</text>
</comment>
<proteinExistence type="inferred from homology"/>
<dbReference type="EC" id="6.3.2.17" evidence="7"/>
<evidence type="ECO:0000256" key="22">
    <source>
        <dbReference type="PIRNR" id="PIRNR001563"/>
    </source>
</evidence>
<reference evidence="25 26" key="1">
    <citation type="submission" date="2018-02" db="EMBL/GenBank/DDBJ databases">
        <title>Genomic Encyclopedia of Archaeal and Bacterial Type Strains, Phase II (KMG-II): from individual species to whole genera.</title>
        <authorList>
            <person name="Goeker M."/>
        </authorList>
    </citation>
    <scope>NUCLEOTIDE SEQUENCE [LARGE SCALE GENOMIC DNA]</scope>
    <source>
        <strain evidence="25 26">DSM 29526</strain>
    </source>
</reference>
<comment type="cofactor">
    <cofactor evidence="1">
        <name>Mg(2+)</name>
        <dbReference type="ChEBI" id="CHEBI:18420"/>
    </cofactor>
</comment>
<evidence type="ECO:0000256" key="18">
    <source>
        <dbReference type="ARBA" id="ARBA00047493"/>
    </source>
</evidence>
<dbReference type="Gene3D" id="3.90.190.20">
    <property type="entry name" value="Mur ligase, C-terminal domain"/>
    <property type="match status" value="1"/>
</dbReference>
<organism evidence="25 26">
    <name type="scientific">Neolewinella xylanilytica</name>
    <dbReference type="NCBI Taxonomy" id="1514080"/>
    <lineage>
        <taxon>Bacteria</taxon>
        <taxon>Pseudomonadati</taxon>
        <taxon>Bacteroidota</taxon>
        <taxon>Saprospiria</taxon>
        <taxon>Saprospirales</taxon>
        <taxon>Lewinellaceae</taxon>
        <taxon>Neolewinella</taxon>
    </lineage>
</organism>
<dbReference type="GO" id="GO:0005737">
    <property type="term" value="C:cytoplasm"/>
    <property type="evidence" value="ECO:0007669"/>
    <property type="project" value="TreeGrafter"/>
</dbReference>
<evidence type="ECO:0000256" key="3">
    <source>
        <dbReference type="ARBA" id="ARBA00004799"/>
    </source>
</evidence>
<keyword evidence="11 22" id="KW-0547">Nucleotide-binding</keyword>
<comment type="function">
    <text evidence="2">Functions in two distinct reactions of the de novo folate biosynthetic pathway. Catalyzes the addition of a glutamate residue to dihydropteroate (7,8-dihydropteroate or H2Pte) to form dihydrofolate (7,8-dihydrofolate monoglutamate or H2Pte-Glu). Also catalyzes successive additions of L-glutamate to tetrahydrofolate or 10-formyltetrahydrofolate or 5,10-methylenetetrahydrofolate, leading to folylpolyglutamate derivatives.</text>
</comment>
<dbReference type="PIRSF" id="PIRSF001563">
    <property type="entry name" value="Folylpolyglu_synth"/>
    <property type="match status" value="1"/>
</dbReference>
<protein>
    <recommendedName>
        <fullName evidence="8">Dihydrofolate synthase/folylpolyglutamate synthase</fullName>
        <ecNumber evidence="6">6.3.2.12</ecNumber>
        <ecNumber evidence="7">6.3.2.17</ecNumber>
    </recommendedName>
    <alternativeName>
        <fullName evidence="17">Folylpoly-gamma-glutamate synthetase-dihydrofolate synthetase</fullName>
    </alternativeName>
    <alternativeName>
        <fullName evidence="15">Folylpolyglutamate synthetase</fullName>
    </alternativeName>
    <alternativeName>
        <fullName evidence="16">Tetrahydrofolylpolyglutamate synthase</fullName>
    </alternativeName>
</protein>
<evidence type="ECO:0000256" key="4">
    <source>
        <dbReference type="ARBA" id="ARBA00005150"/>
    </source>
</evidence>
<dbReference type="Pfam" id="PF08245">
    <property type="entry name" value="Mur_ligase_M"/>
    <property type="match status" value="1"/>
</dbReference>
<dbReference type="Proteomes" id="UP000237662">
    <property type="component" value="Unassembled WGS sequence"/>
</dbReference>